<evidence type="ECO:0000259" key="11">
    <source>
        <dbReference type="PROSITE" id="PS51915"/>
    </source>
</evidence>
<dbReference type="SMART" id="SM00868">
    <property type="entry name" value="zf-AD"/>
    <property type="match status" value="1"/>
</dbReference>
<keyword evidence="4 7" id="KW-0863">Zinc-finger</keyword>
<dbReference type="SMART" id="SM00355">
    <property type="entry name" value="ZnF_C2H2"/>
    <property type="match status" value="3"/>
</dbReference>
<dbReference type="PROSITE" id="PS00028">
    <property type="entry name" value="ZINC_FINGER_C2H2_1"/>
    <property type="match status" value="2"/>
</dbReference>
<accession>A0A8D9BT68</accession>
<name>A0A8D9BT68_9HEMI</name>
<dbReference type="AlphaFoldDB" id="A0A8D9BT68"/>
<keyword evidence="6" id="KW-0539">Nucleus</keyword>
<feature type="binding site" evidence="8">
    <location>
        <position position="67"/>
    </location>
    <ligand>
        <name>Zn(2+)</name>
        <dbReference type="ChEBI" id="CHEBI:29105"/>
    </ligand>
</feature>
<keyword evidence="5 8" id="KW-0862">Zinc</keyword>
<feature type="binding site" evidence="8">
    <location>
        <position position="24"/>
    </location>
    <ligand>
        <name>Zn(2+)</name>
        <dbReference type="ChEBI" id="CHEBI:29105"/>
    </ligand>
</feature>
<dbReference type="Gene3D" id="3.30.160.60">
    <property type="entry name" value="Classic Zinc Finger"/>
    <property type="match status" value="2"/>
</dbReference>
<evidence type="ECO:0000256" key="1">
    <source>
        <dbReference type="ARBA" id="ARBA00004123"/>
    </source>
</evidence>
<keyword evidence="3" id="KW-0677">Repeat</keyword>
<evidence type="ECO:0000256" key="9">
    <source>
        <dbReference type="SAM" id="MobiDB-lite"/>
    </source>
</evidence>
<reference evidence="12" key="1">
    <citation type="submission" date="2021-05" db="EMBL/GenBank/DDBJ databases">
        <authorList>
            <person name="Alioto T."/>
            <person name="Alioto T."/>
            <person name="Gomez Garrido J."/>
        </authorList>
    </citation>
    <scope>NUCLEOTIDE SEQUENCE</scope>
</reference>
<feature type="domain" description="ZAD" evidence="11">
    <location>
        <begin position="19"/>
        <end position="94"/>
    </location>
</feature>
<dbReference type="EMBL" id="HBUF01659733">
    <property type="protein sequence ID" value="CAG6788410.1"/>
    <property type="molecule type" value="Transcribed_RNA"/>
</dbReference>
<dbReference type="GO" id="GO:0000981">
    <property type="term" value="F:DNA-binding transcription factor activity, RNA polymerase II-specific"/>
    <property type="evidence" value="ECO:0007669"/>
    <property type="project" value="TreeGrafter"/>
</dbReference>
<feature type="domain" description="C2H2-type" evidence="10">
    <location>
        <begin position="205"/>
        <end position="233"/>
    </location>
</feature>
<evidence type="ECO:0000259" key="10">
    <source>
        <dbReference type="PROSITE" id="PS50157"/>
    </source>
</evidence>
<dbReference type="PANTHER" id="PTHR24394">
    <property type="entry name" value="ZINC FINGER PROTEIN"/>
    <property type="match status" value="1"/>
</dbReference>
<dbReference type="PROSITE" id="PS51915">
    <property type="entry name" value="ZAD"/>
    <property type="match status" value="1"/>
</dbReference>
<dbReference type="Gene3D" id="3.40.1800.20">
    <property type="match status" value="1"/>
</dbReference>
<dbReference type="PANTHER" id="PTHR24394:SF29">
    <property type="entry name" value="MYONEURIN"/>
    <property type="match status" value="1"/>
</dbReference>
<dbReference type="GO" id="GO:0008270">
    <property type="term" value="F:zinc ion binding"/>
    <property type="evidence" value="ECO:0007669"/>
    <property type="project" value="UniProtKB-UniRule"/>
</dbReference>
<evidence type="ECO:0000256" key="6">
    <source>
        <dbReference type="ARBA" id="ARBA00023242"/>
    </source>
</evidence>
<dbReference type="InterPro" id="IPR012934">
    <property type="entry name" value="Znf_AD"/>
</dbReference>
<evidence type="ECO:0000256" key="2">
    <source>
        <dbReference type="ARBA" id="ARBA00022723"/>
    </source>
</evidence>
<dbReference type="PROSITE" id="PS50157">
    <property type="entry name" value="ZINC_FINGER_C2H2_2"/>
    <property type="match status" value="3"/>
</dbReference>
<feature type="domain" description="C2H2-type" evidence="10">
    <location>
        <begin position="233"/>
        <end position="260"/>
    </location>
</feature>
<feature type="domain" description="C2H2-type" evidence="10">
    <location>
        <begin position="261"/>
        <end position="289"/>
    </location>
</feature>
<organism evidence="12">
    <name type="scientific">Cacopsylla melanoneura</name>
    <dbReference type="NCBI Taxonomy" id="428564"/>
    <lineage>
        <taxon>Eukaryota</taxon>
        <taxon>Metazoa</taxon>
        <taxon>Ecdysozoa</taxon>
        <taxon>Arthropoda</taxon>
        <taxon>Hexapoda</taxon>
        <taxon>Insecta</taxon>
        <taxon>Pterygota</taxon>
        <taxon>Neoptera</taxon>
        <taxon>Paraneoptera</taxon>
        <taxon>Hemiptera</taxon>
        <taxon>Sternorrhyncha</taxon>
        <taxon>Psylloidea</taxon>
        <taxon>Psyllidae</taxon>
        <taxon>Psyllinae</taxon>
        <taxon>Cacopsylla</taxon>
    </lineage>
</organism>
<evidence type="ECO:0000256" key="7">
    <source>
        <dbReference type="PROSITE-ProRule" id="PRU00042"/>
    </source>
</evidence>
<dbReference type="FunFam" id="3.30.160.60:FF:000145">
    <property type="entry name" value="Zinc finger protein 574"/>
    <property type="match status" value="1"/>
</dbReference>
<dbReference type="InterPro" id="IPR013087">
    <property type="entry name" value="Znf_C2H2_type"/>
</dbReference>
<dbReference type="EMBL" id="HBUF01659734">
    <property type="protein sequence ID" value="CAG6788411.1"/>
    <property type="molecule type" value="Transcribed_RNA"/>
</dbReference>
<dbReference type="SUPFAM" id="SSF57716">
    <property type="entry name" value="Glucocorticoid receptor-like (DNA-binding domain)"/>
    <property type="match status" value="1"/>
</dbReference>
<feature type="region of interest" description="Disordered" evidence="9">
    <location>
        <begin position="107"/>
        <end position="141"/>
    </location>
</feature>
<feature type="region of interest" description="Disordered" evidence="9">
    <location>
        <begin position="158"/>
        <end position="186"/>
    </location>
</feature>
<dbReference type="SUPFAM" id="SSF57667">
    <property type="entry name" value="beta-beta-alpha zinc fingers"/>
    <property type="match status" value="1"/>
</dbReference>
<dbReference type="Pfam" id="PF12874">
    <property type="entry name" value="zf-met"/>
    <property type="match status" value="1"/>
</dbReference>
<dbReference type="Pfam" id="PF00096">
    <property type="entry name" value="zf-C2H2"/>
    <property type="match status" value="2"/>
</dbReference>
<keyword evidence="2 8" id="KW-0479">Metal-binding</keyword>
<dbReference type="Pfam" id="PF07776">
    <property type="entry name" value="zf-AD"/>
    <property type="match status" value="1"/>
</dbReference>
<evidence type="ECO:0000313" key="12">
    <source>
        <dbReference type="EMBL" id="CAG6788410.1"/>
    </source>
</evidence>
<dbReference type="GO" id="GO:0005634">
    <property type="term" value="C:nucleus"/>
    <property type="evidence" value="ECO:0007669"/>
    <property type="project" value="UniProtKB-SubCell"/>
</dbReference>
<evidence type="ECO:0000256" key="8">
    <source>
        <dbReference type="PROSITE-ProRule" id="PRU01263"/>
    </source>
</evidence>
<protein>
    <submittedName>
        <fullName evidence="12">Hypermethylated in cancer 2 protein</fullName>
    </submittedName>
</protein>
<proteinExistence type="predicted"/>
<evidence type="ECO:0000256" key="4">
    <source>
        <dbReference type="ARBA" id="ARBA00022771"/>
    </source>
</evidence>
<feature type="compositionally biased region" description="Acidic residues" evidence="9">
    <location>
        <begin position="125"/>
        <end position="141"/>
    </location>
</feature>
<feature type="binding site" evidence="8">
    <location>
        <position position="21"/>
    </location>
    <ligand>
        <name>Zn(2+)</name>
        <dbReference type="ChEBI" id="CHEBI:29105"/>
    </ligand>
</feature>
<sequence length="301" mass="34538">MINTMEVPPEELPGLDLFQNCRLCLAKEKVSVDIFSEGHEVRVLYYKIMSCLPVHVTQDDKLPRKICTQCNEKVDNFYQFWTLTAKTQKTLLDWSEKKDAVPAIKIKTENVPPPGEVSFKQETMDYSDDDNDRYDDDQSEDDLEPTAMVKVCEETDENAAGGAGGAAGTSAAPTVKSLKSEDTATKLDSKKETEVASYILQNDSFKCDLCNISFKTKVLYERHKLCKHADRRFSCKLCNRTFSEKRYLTRHLTSHSTEKPFACPICEKRFKRKYDVTAHCRVVHQGKKINRQQEFQMQSLF</sequence>
<dbReference type="InterPro" id="IPR036236">
    <property type="entry name" value="Znf_C2H2_sf"/>
</dbReference>
<feature type="binding site" evidence="8">
    <location>
        <position position="70"/>
    </location>
    <ligand>
        <name>Zn(2+)</name>
        <dbReference type="ChEBI" id="CHEBI:29105"/>
    </ligand>
</feature>
<evidence type="ECO:0000256" key="5">
    <source>
        <dbReference type="ARBA" id="ARBA00022833"/>
    </source>
</evidence>
<evidence type="ECO:0000256" key="3">
    <source>
        <dbReference type="ARBA" id="ARBA00022737"/>
    </source>
</evidence>
<comment type="subcellular location">
    <subcellularLocation>
        <location evidence="1">Nucleus</location>
    </subcellularLocation>
</comment>